<reference evidence="2 3" key="1">
    <citation type="submission" date="2018-07" db="EMBL/GenBank/DDBJ databases">
        <title>Genomic Encyclopedia of Type Strains, Phase IV (KMG-IV): sequencing the most valuable type-strain genomes for metagenomic binning, comparative biology and taxonomic classification.</title>
        <authorList>
            <person name="Goeker M."/>
        </authorList>
    </citation>
    <scope>NUCLEOTIDE SEQUENCE [LARGE SCALE GENOMIC DNA]</scope>
    <source>
        <strain evidence="2 3">DSM 16500</strain>
    </source>
</reference>
<dbReference type="PROSITE" id="PS00383">
    <property type="entry name" value="TYR_PHOSPHATASE_1"/>
    <property type="match status" value="1"/>
</dbReference>
<dbReference type="InterPro" id="IPR016130">
    <property type="entry name" value="Tyr_Pase_AS"/>
</dbReference>
<dbReference type="Pfam" id="PF00782">
    <property type="entry name" value="DSPc"/>
    <property type="match status" value="1"/>
</dbReference>
<dbReference type="InterPro" id="IPR029021">
    <property type="entry name" value="Prot-tyrosine_phosphatase-like"/>
</dbReference>
<keyword evidence="3" id="KW-1185">Reference proteome</keyword>
<proteinExistence type="predicted"/>
<comment type="caution">
    <text evidence="2">The sequence shown here is derived from an EMBL/GenBank/DDBJ whole genome shotgun (WGS) entry which is preliminary data.</text>
</comment>
<organism evidence="2 3">
    <name type="scientific">Aquicella lusitana</name>
    <dbReference type="NCBI Taxonomy" id="254246"/>
    <lineage>
        <taxon>Bacteria</taxon>
        <taxon>Pseudomonadati</taxon>
        <taxon>Pseudomonadota</taxon>
        <taxon>Gammaproteobacteria</taxon>
        <taxon>Legionellales</taxon>
        <taxon>Coxiellaceae</taxon>
        <taxon>Aquicella</taxon>
    </lineage>
</organism>
<evidence type="ECO:0000313" key="3">
    <source>
        <dbReference type="Proteomes" id="UP000254720"/>
    </source>
</evidence>
<dbReference type="SUPFAM" id="SSF52799">
    <property type="entry name" value="(Phosphotyrosine protein) phosphatases II"/>
    <property type="match status" value="1"/>
</dbReference>
<dbReference type="Gene3D" id="3.90.190.10">
    <property type="entry name" value="Protein tyrosine phosphatase superfamily"/>
    <property type="match status" value="1"/>
</dbReference>
<name>A0A370GLK9_9COXI</name>
<accession>A0A370GLK9</accession>
<dbReference type="InterPro" id="IPR000387">
    <property type="entry name" value="Tyr_Pase_dom"/>
</dbReference>
<evidence type="ECO:0000313" key="2">
    <source>
        <dbReference type="EMBL" id="RDI44605.1"/>
    </source>
</evidence>
<dbReference type="InterPro" id="IPR000340">
    <property type="entry name" value="Dual-sp_phosphatase_cat-dom"/>
</dbReference>
<dbReference type="RefSeq" id="WP_114834278.1">
    <property type="nucleotide sequence ID" value="NZ_LR699114.1"/>
</dbReference>
<dbReference type="PROSITE" id="PS50056">
    <property type="entry name" value="TYR_PHOSPHATASE_2"/>
    <property type="match status" value="1"/>
</dbReference>
<dbReference type="OrthoDB" id="256494at2"/>
<protein>
    <submittedName>
        <fullName evidence="2">Dual specificity protein phosphatase-like protein</fullName>
    </submittedName>
</protein>
<dbReference type="AlphaFoldDB" id="A0A370GLK9"/>
<dbReference type="PANTHER" id="PTHR46274:SF6">
    <property type="entry name" value="TYR_PHOSPHATASE_2 DOMAIN-CONTAINING PROTEIN"/>
    <property type="match status" value="1"/>
</dbReference>
<dbReference type="Proteomes" id="UP000254720">
    <property type="component" value="Unassembled WGS sequence"/>
</dbReference>
<gene>
    <name evidence="2" type="ORF">C8D86_10987</name>
</gene>
<dbReference type="EMBL" id="QQAX01000009">
    <property type="protein sequence ID" value="RDI44605.1"/>
    <property type="molecule type" value="Genomic_DNA"/>
</dbReference>
<sequence>MDPRLQTTYSTLDTLLPYYTLKDPTLLEAIFSEGSRILTEVITSMGYANKCDKIAKNLYLGMLPGFGNYKQIIATAEKDGAPLGMVLSVVPIWQLSGIKVDPPKVWKDENVKQVVLPIPDFTAEASSDDIMTAVLMMRDCVQANKSVLVHCKAGKSRSAMVCLIYLYFFGRDENLGLSGRIQDIKQDIQKIAVYLKQKRLQVDILNPQLEKAEEVISYMKQKQLENKLNYNQPEIATQENDKIDLSNIKEELKKLIWSPQTKKEIVHLHSFIKLGHYALCNQNSSLKKAVNQLAYYLNIQDEQKDSLQTKCVKDAFMTIYNASDESWYLDLVGGKGPLKKLVEINDSYSFSLWSNLEDKKERESLRAEFVEELTAYFAEQLNCPVSAIKEAAELLAKERNQLQYEHK</sequence>
<evidence type="ECO:0000259" key="1">
    <source>
        <dbReference type="PROSITE" id="PS50056"/>
    </source>
</evidence>
<dbReference type="PANTHER" id="PTHR46274">
    <property type="entry name" value="PHOSPHATIDYLINOSITOL PHOSPHATASE"/>
    <property type="match status" value="1"/>
</dbReference>
<feature type="domain" description="Tyrosine specific protein phosphatases" evidence="1">
    <location>
        <begin position="128"/>
        <end position="199"/>
    </location>
</feature>